<dbReference type="Proteomes" id="UP000199663">
    <property type="component" value="Unassembled WGS sequence"/>
</dbReference>
<name>A0A1H3TBR1_9BACT</name>
<accession>A0A1H3TBR1</accession>
<sequence length="118" mass="13930">MAQDEYIKTLMSNFRPKAAVEKRIPNQQLESGLGESEAHKMSFLQNEILRVFEDIRELKIEGDKKRLIKIDGRNEEILKVLYPVFSVDVTRFINFLLTKFFEEHPEIVKEIKKSFKSL</sequence>
<protein>
    <submittedName>
        <fullName evidence="1">Uncharacterized protein</fullName>
    </submittedName>
</protein>
<dbReference type="EMBL" id="FNQC01000016">
    <property type="protein sequence ID" value="SDZ47298.1"/>
    <property type="molecule type" value="Genomic_DNA"/>
</dbReference>
<comment type="caution">
    <text evidence="1">The sequence shown here is derived from an EMBL/GenBank/DDBJ whole genome shotgun (WGS) entry which is preliminary data.</text>
</comment>
<reference evidence="1 2" key="1">
    <citation type="submission" date="2016-10" db="EMBL/GenBank/DDBJ databases">
        <authorList>
            <person name="Varghese N."/>
            <person name="Submissions S."/>
        </authorList>
    </citation>
    <scope>NUCLEOTIDE SEQUENCE [LARGE SCALE GENOMIC DNA]</scope>
    <source>
        <strain evidence="1 2">DSM 17997</strain>
    </source>
</reference>
<keyword evidence="2" id="KW-1185">Reference proteome</keyword>
<gene>
    <name evidence="1" type="ORF">SAMN05444412_11639</name>
</gene>
<evidence type="ECO:0000313" key="1">
    <source>
        <dbReference type="EMBL" id="SDZ47298.1"/>
    </source>
</evidence>
<proteinExistence type="predicted"/>
<evidence type="ECO:0000313" key="2">
    <source>
        <dbReference type="Proteomes" id="UP000199663"/>
    </source>
</evidence>
<organism evidence="1 2">
    <name type="scientific">Rhodonellum ikkaensis</name>
    <dbReference type="NCBI Taxonomy" id="336829"/>
    <lineage>
        <taxon>Bacteria</taxon>
        <taxon>Pseudomonadati</taxon>
        <taxon>Bacteroidota</taxon>
        <taxon>Cytophagia</taxon>
        <taxon>Cytophagales</taxon>
        <taxon>Cytophagaceae</taxon>
        <taxon>Rhodonellum</taxon>
    </lineage>
</organism>